<keyword evidence="5" id="KW-0175">Coiled coil</keyword>
<protein>
    <recommendedName>
        <fullName evidence="6">RING-type domain-containing protein</fullName>
    </recommendedName>
</protein>
<evidence type="ECO:0000256" key="5">
    <source>
        <dbReference type="SAM" id="Coils"/>
    </source>
</evidence>
<evidence type="ECO:0000256" key="3">
    <source>
        <dbReference type="ARBA" id="ARBA00022833"/>
    </source>
</evidence>
<name>A0A5N5TG14_9CRUS</name>
<keyword evidence="2 4" id="KW-0863">Zinc-finger</keyword>
<keyword evidence="8" id="KW-1185">Reference proteome</keyword>
<comment type="caution">
    <text evidence="7">The sequence shown here is derived from an EMBL/GenBank/DDBJ whole genome shotgun (WGS) entry which is preliminary data.</text>
</comment>
<accession>A0A5N5TG14</accession>
<dbReference type="PANTHER" id="PTHR22791:SF6">
    <property type="entry name" value="RING-TYPE DOMAIN-CONTAINING PROTEIN"/>
    <property type="match status" value="1"/>
</dbReference>
<dbReference type="GO" id="GO:0008270">
    <property type="term" value="F:zinc ion binding"/>
    <property type="evidence" value="ECO:0007669"/>
    <property type="project" value="UniProtKB-KW"/>
</dbReference>
<evidence type="ECO:0000259" key="6">
    <source>
        <dbReference type="PROSITE" id="PS50089"/>
    </source>
</evidence>
<evidence type="ECO:0000256" key="1">
    <source>
        <dbReference type="ARBA" id="ARBA00022723"/>
    </source>
</evidence>
<dbReference type="InterPro" id="IPR017907">
    <property type="entry name" value="Znf_RING_CS"/>
</dbReference>
<dbReference type="SMART" id="SM00184">
    <property type="entry name" value="RING"/>
    <property type="match status" value="1"/>
</dbReference>
<dbReference type="GO" id="GO:0016567">
    <property type="term" value="P:protein ubiquitination"/>
    <property type="evidence" value="ECO:0007669"/>
    <property type="project" value="TreeGrafter"/>
</dbReference>
<keyword evidence="1" id="KW-0479">Metal-binding</keyword>
<dbReference type="GO" id="GO:0061630">
    <property type="term" value="F:ubiquitin protein ligase activity"/>
    <property type="evidence" value="ECO:0007669"/>
    <property type="project" value="TreeGrafter"/>
</dbReference>
<dbReference type="OrthoDB" id="6106880at2759"/>
<dbReference type="InterPro" id="IPR013083">
    <property type="entry name" value="Znf_RING/FYVE/PHD"/>
</dbReference>
<feature type="domain" description="RING-type" evidence="6">
    <location>
        <begin position="6"/>
        <end position="48"/>
    </location>
</feature>
<dbReference type="Gene3D" id="3.30.40.10">
    <property type="entry name" value="Zinc/RING finger domain, C3HC4 (zinc finger)"/>
    <property type="match status" value="1"/>
</dbReference>
<dbReference type="Pfam" id="PF13639">
    <property type="entry name" value="zf-RING_2"/>
    <property type="match status" value="1"/>
</dbReference>
<evidence type="ECO:0000313" key="8">
    <source>
        <dbReference type="Proteomes" id="UP000326759"/>
    </source>
</evidence>
<evidence type="ECO:0000313" key="7">
    <source>
        <dbReference type="EMBL" id="KAB7505018.1"/>
    </source>
</evidence>
<dbReference type="InterPro" id="IPR051435">
    <property type="entry name" value="RING_finger_E3_ubiq-ligases"/>
</dbReference>
<dbReference type="PROSITE" id="PS00518">
    <property type="entry name" value="ZF_RING_1"/>
    <property type="match status" value="1"/>
</dbReference>
<dbReference type="InterPro" id="IPR001841">
    <property type="entry name" value="Znf_RING"/>
</dbReference>
<dbReference type="SUPFAM" id="SSF57850">
    <property type="entry name" value="RING/U-box"/>
    <property type="match status" value="1"/>
</dbReference>
<dbReference type="EMBL" id="SEYY01001974">
    <property type="protein sequence ID" value="KAB7505018.1"/>
    <property type="molecule type" value="Genomic_DNA"/>
</dbReference>
<evidence type="ECO:0000256" key="4">
    <source>
        <dbReference type="PROSITE-ProRule" id="PRU00175"/>
    </source>
</evidence>
<reference evidence="7 8" key="1">
    <citation type="journal article" date="2019" name="PLoS Biol.">
        <title>Sex chromosomes control vertical transmission of feminizing Wolbachia symbionts in an isopod.</title>
        <authorList>
            <person name="Becking T."/>
            <person name="Chebbi M.A."/>
            <person name="Giraud I."/>
            <person name="Moumen B."/>
            <person name="Laverre T."/>
            <person name="Caubet Y."/>
            <person name="Peccoud J."/>
            <person name="Gilbert C."/>
            <person name="Cordaux R."/>
        </authorList>
    </citation>
    <scope>NUCLEOTIDE SEQUENCE [LARGE SCALE GENOMIC DNA]</scope>
    <source>
        <strain evidence="7">ANa2</strain>
        <tissue evidence="7">Whole body excluding digestive tract and cuticle</tissue>
    </source>
</reference>
<dbReference type="PANTHER" id="PTHR22791">
    <property type="entry name" value="RING-TYPE DOMAIN-CONTAINING PROTEIN"/>
    <property type="match status" value="1"/>
</dbReference>
<organism evidence="7 8">
    <name type="scientific">Armadillidium nasatum</name>
    <dbReference type="NCBI Taxonomy" id="96803"/>
    <lineage>
        <taxon>Eukaryota</taxon>
        <taxon>Metazoa</taxon>
        <taxon>Ecdysozoa</taxon>
        <taxon>Arthropoda</taxon>
        <taxon>Crustacea</taxon>
        <taxon>Multicrustacea</taxon>
        <taxon>Malacostraca</taxon>
        <taxon>Eumalacostraca</taxon>
        <taxon>Peracarida</taxon>
        <taxon>Isopoda</taxon>
        <taxon>Oniscidea</taxon>
        <taxon>Crinocheta</taxon>
        <taxon>Armadillidiidae</taxon>
        <taxon>Armadillidium</taxon>
    </lineage>
</organism>
<evidence type="ECO:0000256" key="2">
    <source>
        <dbReference type="ARBA" id="ARBA00022771"/>
    </source>
</evidence>
<dbReference type="PROSITE" id="PS50089">
    <property type="entry name" value="ZF_RING_2"/>
    <property type="match status" value="1"/>
</dbReference>
<feature type="coiled-coil region" evidence="5">
    <location>
        <begin position="84"/>
        <end position="145"/>
    </location>
</feature>
<sequence>MNANKCVLCVEDYSTEKHVPKVLNCGHTFCLPCLSDFVSFVLACPTCNATIEELPTHLPTNYALLNIDSTKDSCTFEMQKKKLINLADETQKQLSKNIENLTQLKDEISYFIEVLNLWDPEEENIKEFDKNFQDKKERLESIRLELYSFYKPEIKPAITLGNCSTKDEFICEIVIELFKKKKIYAFQSEWYNKKILWAKLSYKEGKLYIHAFTEDLPPYPSLFVPFKDLKKCLSVDNFHAFIDICGDHLVCKMLTSNKETRNFIKHCTGEEGKSLRGLNSKIKMFPHLGHGVIEIGIEEANIKEDDYEFLDSLPSETEETFETLLQVKMYNGRCEIVKNPYYLTSMEIQPEEVVVASALSNNVFSDLSDHVARVEDCGILVLLPLSQSFVKKNLTQQFKLVLLNDNCSK</sequence>
<proteinExistence type="predicted"/>
<gene>
    <name evidence="7" type="ORF">Anas_11831</name>
</gene>
<dbReference type="Proteomes" id="UP000326759">
    <property type="component" value="Unassembled WGS sequence"/>
</dbReference>
<keyword evidence="3" id="KW-0862">Zinc</keyword>
<dbReference type="AlphaFoldDB" id="A0A5N5TG14"/>